<dbReference type="Pfam" id="PF07645">
    <property type="entry name" value="EGF_CA"/>
    <property type="match status" value="4"/>
</dbReference>
<comment type="caution">
    <text evidence="17">Lacks conserved residue(s) required for the propagation of feature annotation.</text>
</comment>
<keyword evidence="13" id="KW-1015">Disulfide bond</keyword>
<dbReference type="GO" id="GO:0006281">
    <property type="term" value="P:DNA repair"/>
    <property type="evidence" value="ECO:0007669"/>
    <property type="project" value="UniProtKB-KW"/>
</dbReference>
<feature type="compositionally biased region" description="Polar residues" evidence="18">
    <location>
        <begin position="1795"/>
        <end position="1854"/>
    </location>
</feature>
<feature type="compositionally biased region" description="Polar residues" evidence="18">
    <location>
        <begin position="1741"/>
        <end position="1755"/>
    </location>
</feature>
<dbReference type="PROSITE" id="PS01187">
    <property type="entry name" value="EGF_CA"/>
    <property type="match status" value="2"/>
</dbReference>
<dbReference type="PROSITE" id="PS50026">
    <property type="entry name" value="EGF_3"/>
    <property type="match status" value="5"/>
</dbReference>
<feature type="region of interest" description="Disordered" evidence="18">
    <location>
        <begin position="1717"/>
        <end position="2052"/>
    </location>
</feature>
<keyword evidence="14" id="KW-0804">Transcription</keyword>
<evidence type="ECO:0000256" key="1">
    <source>
        <dbReference type="ARBA" id="ARBA00004123"/>
    </source>
</evidence>
<dbReference type="InterPro" id="IPR000742">
    <property type="entry name" value="EGF"/>
</dbReference>
<feature type="compositionally biased region" description="Basic and acidic residues" evidence="18">
    <location>
        <begin position="1724"/>
        <end position="1738"/>
    </location>
</feature>
<evidence type="ECO:0000256" key="10">
    <source>
        <dbReference type="ARBA" id="ARBA00022806"/>
    </source>
</evidence>
<keyword evidence="19" id="KW-0812">Transmembrane</keyword>
<dbReference type="PROSITE" id="PS01186">
    <property type="entry name" value="EGF_2"/>
    <property type="match status" value="4"/>
</dbReference>
<dbReference type="GO" id="GO:0006508">
    <property type="term" value="P:proteolysis"/>
    <property type="evidence" value="ECO:0007669"/>
    <property type="project" value="InterPro"/>
</dbReference>
<evidence type="ECO:0000256" key="5">
    <source>
        <dbReference type="ARBA" id="ARBA00022729"/>
    </source>
</evidence>
<feature type="transmembrane region" description="Helical" evidence="19">
    <location>
        <begin position="2125"/>
        <end position="2147"/>
    </location>
</feature>
<evidence type="ECO:0000256" key="12">
    <source>
        <dbReference type="ARBA" id="ARBA00023015"/>
    </source>
</evidence>
<dbReference type="GO" id="GO:0005524">
    <property type="term" value="F:ATP binding"/>
    <property type="evidence" value="ECO:0007669"/>
    <property type="project" value="UniProtKB-KW"/>
</dbReference>
<sequence>MIGNAPETKEVQSLEGRINAHSHIRGLGLDDSLEARYSSQGLVGQKKARRAAGVILKMIKEGKIAGRAILIAGQPGTGKTAIAMGMSKALGDDVPFTHISGSEIFSLEMSKTEALTQAFRRSIGVRIREETEVIEGEVVEIFFEAAKADGQVKSGKIILKTTEMETEYDLGHKMIEALKTENITAGDVVTIDKQAKRITRLGRSFARSKEFDSMAGQTRFVQCPEGELHKQKEVVHTVTLHEIDVINSRSQGFLALFAGDTGEIKSEVREQINTKVAEWKEEGKAEVVPGVLFIDEVHMLDIECFSFLNRALETENAPIVMMATNRGITTIRGTDYKSPHGIPLDLLDRSLIISTEPYDEKDVRKIISIRAEEEDVEMEDKALDVLTKIGMETTLRYALHLITAAHLVAKKRKGREVETKDVRKVYSLFADVKRSTHFLMEYQKEFMFSEVQQEEAEGGGAAAGGQGDVVMGGSEVPPEVMQTAVMEDLSEDGPEHTREEIHFMAFDNVPMGVDECTDPDYPHNCDPHQANCTDIDLSFLCTCNTGYEDVTSGDGSVCTDVDECADNTHDCQFAASCVNSIGSYSCACDKSPGLQSLGVTDCIGCVDHGSYLDGSHDVDTAADSVSLCQALCEADTSCTFFSYWSPTFSNPVSVQKRCRLFSSDGASGSLQSSDPFEAMLGPKFCDCYTVGRRINGNVVSSRPSIATAAECNWDCHNDPSCLFFSWEKASGTCDLHSANASVIVEAGVLSGPKDCDVDECSTSVHNCDSNAACTDTEGTFTCSCNSGFNGTGVTCAELDECATGDHNCDVNATCTETPGWSFSCGCNRGYIGGGVTCSDTDECTTGVHNCGVGVAICTNTRGSFACACNGGFSGDGVTCADIDECVLGFDNCGANSNCTDTNGTFACSCLNGYEGDGIECEIIAGPSLPDVCASDGSTHSIDEITLNYEAGLSTIIQWENANLQHINRVPLNHPYLRLIPLQVSEAKETLNQKLDACLALLPPSDQQELVEATTEVVLETVETQLVEEDAGVVETLGEISDRLSDVLPEEGSTTVSTEEITVTVTNFPEDSSTLTATSLESFLTLTLFDGESPIGQVGGSVLGALGKDAQAAGAQGGGPLSILLVDSVKSPVAFLSDRTREGGFIMRGLVRFSSIVVRRSGGVIGAGRIPLVTPSRLTEGGRPSVRRLAKGEDEAGTVTLGKPQPLESAVAFLIRSLEEDHGSTLGHRGGEWIRECVQMDVQNQEWTSAGCEGPEEDPLTGAALCTCRLRTMETTLIFALRYIAPEKNPPESLQSNVGQFKSSKEKSDKHFYVVSGFLAALLVVLATAVRGAFLRENADLSPLQSVSSPTSSRITLRTLLLYRGGKMAPRDDGEPKVASEKEVNLDSLRGSLHLLRMKQHFNPRRVVAFREAHATAEKMQKEHRCACPFRLLPLFIRRLWRRVTLQEMTLGVTDLRFLRQAFQLSDQEAYMERAGLSLQETKKGRARQEALWTKLDEVLKSVSREFGVPFPIVRQCDVSVGRKQQMFRKVRRFTFSDREFPSSRRFSVCSERVVPEGHFKNSSDDVQSEADSGSSSEEEYADGHDRSPIAGARGGFSSLRRYSGREGGGKRDSRRKRRSLDLPGAVGGLEENAKSNEAIGFPPESRKEVQGTSRRVRGKKLKGEKENQVEEKEGGEEEEDENSPLMLQSPYSVSSKMGAGLGSSTLASLRLLEWKKRARLQQSESRDRDRDRDAREEESLPSCSPRQLPSFQSFGVLSRSLYKQRSHRASIVQTVDSEEEDTSQQSSSPPQTVEDMSSSITPQTQNAKSAFQADRQNSLSPSTPCVQTDPDSSASPHSPCTIHPVQSTSVTTASPPIHRQARPSAQPIDSELPDGNAEEEPLSPPQSETTQTEARKLFWLQSSLARQQSGRRREFANSCLQRAERRKATPKSRPSSSTLLHPYHRKSSSRFLSEGLLEEEEEDPLASLRKIVESEAPPPHSVYDRSERESCVSLSPYQRAPTPPSMPRRFTQTLPVCADWNSGDEDGESESPGSRLSPGLRRSMSKMRRQIRRHTLLRRSSTGCLSESEKKNRRGSSRPEAPMAIIAPLDVSRPGMLPLRCHWALWPWWDLCGSVNARVEKGVQLLLATGSVCLLLILASLLVSLRLGDPQNALWGQRKASNICHEHAVVLGFLLGLELLQALLLAFVHALILRLSLSIRCLDPLLNLAPGLFLFPHLSVLRERRRGHEPVKPVDPLTTACWVVPSVASHDEDDVTG</sequence>
<feature type="domain" description="EGF-like" evidence="20">
    <location>
        <begin position="797"/>
        <end position="838"/>
    </location>
</feature>
<dbReference type="InterPro" id="IPR049883">
    <property type="entry name" value="NOTCH1_EGF-like"/>
</dbReference>
<feature type="region of interest" description="Disordered" evidence="18">
    <location>
        <begin position="2060"/>
        <end position="2079"/>
    </location>
</feature>
<evidence type="ECO:0000256" key="9">
    <source>
        <dbReference type="ARBA" id="ARBA00022801"/>
    </source>
</evidence>
<dbReference type="Gene3D" id="1.10.8.60">
    <property type="match status" value="1"/>
</dbReference>
<keyword evidence="19" id="KW-0472">Membrane</keyword>
<comment type="similarity">
    <text evidence="2">Belongs to the RuvB family.</text>
</comment>
<dbReference type="InterPro" id="IPR003609">
    <property type="entry name" value="Pan_app"/>
</dbReference>
<dbReference type="InterPro" id="IPR003593">
    <property type="entry name" value="AAA+_ATPase"/>
</dbReference>
<feature type="compositionally biased region" description="Low complexity" evidence="18">
    <location>
        <begin position="1783"/>
        <end position="1794"/>
    </location>
</feature>
<keyword evidence="11" id="KW-0067">ATP-binding</keyword>
<dbReference type="FunFam" id="2.10.25.10:FF:000038">
    <property type="entry name" value="Fibrillin 2"/>
    <property type="match status" value="5"/>
</dbReference>
<dbReference type="GO" id="GO:0003678">
    <property type="term" value="F:DNA helicase activity"/>
    <property type="evidence" value="ECO:0007669"/>
    <property type="project" value="UniProtKB-EC"/>
</dbReference>
<evidence type="ECO:0000256" key="7">
    <source>
        <dbReference type="ARBA" id="ARBA00022741"/>
    </source>
</evidence>
<dbReference type="PANTHER" id="PTHR11093">
    <property type="entry name" value="RUVB-RELATED REPTIN AND PONTIN"/>
    <property type="match status" value="1"/>
</dbReference>
<keyword evidence="8" id="KW-0227">DNA damage</keyword>
<evidence type="ECO:0000256" key="2">
    <source>
        <dbReference type="ARBA" id="ARBA00007519"/>
    </source>
</evidence>
<evidence type="ECO:0000256" key="8">
    <source>
        <dbReference type="ARBA" id="ARBA00022763"/>
    </source>
</evidence>
<dbReference type="InterPro" id="IPR018097">
    <property type="entry name" value="EGF_Ca-bd_CS"/>
</dbReference>
<feature type="domain" description="EGF-like" evidence="20">
    <location>
        <begin position="839"/>
        <end position="880"/>
    </location>
</feature>
<dbReference type="Pfam" id="PF00024">
    <property type="entry name" value="PAN_1"/>
    <property type="match status" value="2"/>
</dbReference>
<dbReference type="GO" id="GO:0005509">
    <property type="term" value="F:calcium ion binding"/>
    <property type="evidence" value="ECO:0007669"/>
    <property type="project" value="InterPro"/>
</dbReference>
<keyword evidence="10" id="KW-0347">Helicase</keyword>
<dbReference type="Gene3D" id="3.50.4.10">
    <property type="entry name" value="Hepatocyte Growth Factor"/>
    <property type="match status" value="2"/>
</dbReference>
<keyword evidence="19" id="KW-1133">Transmembrane helix</keyword>
<keyword evidence="15" id="KW-0234">DNA repair</keyword>
<reference evidence="22" key="1">
    <citation type="submission" date="2014-11" db="EMBL/GenBank/DDBJ databases">
        <authorList>
            <person name="Otto D Thomas"/>
            <person name="Naeem Raeece"/>
        </authorList>
    </citation>
    <scope>NUCLEOTIDE SEQUENCE</scope>
</reference>
<organism evidence="22">
    <name type="scientific">Chromera velia CCMP2878</name>
    <dbReference type="NCBI Taxonomy" id="1169474"/>
    <lineage>
        <taxon>Eukaryota</taxon>
        <taxon>Sar</taxon>
        <taxon>Alveolata</taxon>
        <taxon>Colpodellida</taxon>
        <taxon>Chromeraceae</taxon>
        <taxon>Chromera</taxon>
    </lineage>
</organism>
<feature type="domain" description="EGF-like" evidence="20">
    <location>
        <begin position="881"/>
        <end position="921"/>
    </location>
</feature>
<dbReference type="Gene3D" id="3.40.50.300">
    <property type="entry name" value="P-loop containing nucleotide triphosphate hydrolases"/>
    <property type="match status" value="1"/>
</dbReference>
<feature type="domain" description="EGF-like" evidence="20">
    <location>
        <begin position="560"/>
        <end position="603"/>
    </location>
</feature>
<evidence type="ECO:0000256" key="18">
    <source>
        <dbReference type="SAM" id="MobiDB-lite"/>
    </source>
</evidence>
<dbReference type="InterPro" id="IPR042487">
    <property type="entry name" value="RuvBL1/2_DNA/RNA_bd_dom"/>
</dbReference>
<dbReference type="GO" id="GO:0016787">
    <property type="term" value="F:hydrolase activity"/>
    <property type="evidence" value="ECO:0007669"/>
    <property type="project" value="UniProtKB-KW"/>
</dbReference>
<dbReference type="CDD" id="cd00054">
    <property type="entry name" value="EGF_CA"/>
    <property type="match status" value="4"/>
</dbReference>
<evidence type="ECO:0000313" key="22">
    <source>
        <dbReference type="EMBL" id="CEM49255.1"/>
    </source>
</evidence>
<proteinExistence type="inferred from homology"/>
<dbReference type="Gene3D" id="2.10.25.10">
    <property type="entry name" value="Laminin"/>
    <property type="match status" value="6"/>
</dbReference>
<dbReference type="FunFam" id="1.10.8.60:FF:000010">
    <property type="entry name" value="RuvB-like helicase"/>
    <property type="match status" value="1"/>
</dbReference>
<dbReference type="SUPFAM" id="SSF57184">
    <property type="entry name" value="Growth factor receptor domain"/>
    <property type="match status" value="1"/>
</dbReference>
<dbReference type="InterPro" id="IPR010339">
    <property type="entry name" value="TIP49_P-loop"/>
</dbReference>
<evidence type="ECO:0000256" key="6">
    <source>
        <dbReference type="ARBA" id="ARBA00022737"/>
    </source>
</evidence>
<dbReference type="PROSITE" id="PS50948">
    <property type="entry name" value="PAN"/>
    <property type="match status" value="2"/>
</dbReference>
<accession>A0A0G4HXM5</accession>
<dbReference type="SUPFAM" id="SSF52540">
    <property type="entry name" value="P-loop containing nucleoside triphosphate hydrolases"/>
    <property type="match status" value="1"/>
</dbReference>
<evidence type="ECO:0000256" key="3">
    <source>
        <dbReference type="ARBA" id="ARBA00012551"/>
    </source>
</evidence>
<evidence type="ECO:0000256" key="17">
    <source>
        <dbReference type="PROSITE-ProRule" id="PRU00076"/>
    </source>
</evidence>
<evidence type="ECO:0000256" key="13">
    <source>
        <dbReference type="ARBA" id="ARBA00023157"/>
    </source>
</evidence>
<keyword evidence="6" id="KW-0677">Repeat</keyword>
<dbReference type="FunFam" id="2.40.50.360:FF:000002">
    <property type="entry name" value="RuvB-like helicase"/>
    <property type="match status" value="1"/>
</dbReference>
<keyword evidence="5" id="KW-0732">Signal</keyword>
<dbReference type="GO" id="GO:0005634">
    <property type="term" value="C:nucleus"/>
    <property type="evidence" value="ECO:0007669"/>
    <property type="project" value="UniProtKB-SubCell"/>
</dbReference>
<dbReference type="SUPFAM" id="SSF57196">
    <property type="entry name" value="EGF/Laminin"/>
    <property type="match status" value="2"/>
</dbReference>
<evidence type="ECO:0000259" key="21">
    <source>
        <dbReference type="PROSITE" id="PS50948"/>
    </source>
</evidence>
<comment type="subcellular location">
    <subcellularLocation>
        <location evidence="1">Nucleus</location>
    </subcellularLocation>
</comment>
<dbReference type="SMART" id="SM00223">
    <property type="entry name" value="APPLE"/>
    <property type="match status" value="2"/>
</dbReference>
<dbReference type="InterPro" id="IPR009030">
    <property type="entry name" value="Growth_fac_rcpt_cys_sf"/>
</dbReference>
<dbReference type="FunFam" id="3.40.50.300:FF:002221">
    <property type="entry name" value="RuvB-like 2"/>
    <property type="match status" value="2"/>
</dbReference>
<evidence type="ECO:0000256" key="11">
    <source>
        <dbReference type="ARBA" id="ARBA00022840"/>
    </source>
</evidence>
<gene>
    <name evidence="22" type="ORF">Cvel_9295</name>
</gene>
<dbReference type="InterPro" id="IPR024731">
    <property type="entry name" value="NELL2-like_EGF"/>
</dbReference>
<dbReference type="SMART" id="SM00179">
    <property type="entry name" value="EGF_CA"/>
    <property type="match status" value="6"/>
</dbReference>
<dbReference type="Gene3D" id="2.40.50.360">
    <property type="entry name" value="RuvB-like helicase, domain II"/>
    <property type="match status" value="1"/>
</dbReference>
<dbReference type="InterPro" id="IPR027238">
    <property type="entry name" value="RuvB-like"/>
</dbReference>
<dbReference type="InterPro" id="IPR000177">
    <property type="entry name" value="Apple"/>
</dbReference>
<keyword evidence="12" id="KW-0805">Transcription regulation</keyword>
<dbReference type="Pfam" id="PF06068">
    <property type="entry name" value="TIP49"/>
    <property type="match status" value="1"/>
</dbReference>
<feature type="compositionally biased region" description="Basic residues" evidence="18">
    <location>
        <begin position="2043"/>
        <end position="2052"/>
    </location>
</feature>
<dbReference type="GO" id="GO:0005576">
    <property type="term" value="C:extracellular region"/>
    <property type="evidence" value="ECO:0007669"/>
    <property type="project" value="InterPro"/>
</dbReference>
<dbReference type="EC" id="3.6.4.12" evidence="3"/>
<keyword evidence="16" id="KW-0539">Nucleus</keyword>
<protein>
    <recommendedName>
        <fullName evidence="3">DNA helicase</fullName>
        <ecNumber evidence="3">3.6.4.12</ecNumber>
    </recommendedName>
</protein>
<evidence type="ECO:0000256" key="14">
    <source>
        <dbReference type="ARBA" id="ARBA00023163"/>
    </source>
</evidence>
<keyword evidence="4 17" id="KW-0245">EGF-like domain</keyword>
<keyword evidence="7" id="KW-0547">Nucleotide-binding</keyword>
<feature type="transmembrane region" description="Helical" evidence="19">
    <location>
        <begin position="2168"/>
        <end position="2192"/>
    </location>
</feature>
<evidence type="ECO:0000256" key="4">
    <source>
        <dbReference type="ARBA" id="ARBA00022536"/>
    </source>
</evidence>
<dbReference type="SMART" id="SM00382">
    <property type="entry name" value="AAA"/>
    <property type="match status" value="1"/>
</dbReference>
<evidence type="ECO:0000256" key="15">
    <source>
        <dbReference type="ARBA" id="ARBA00023204"/>
    </source>
</evidence>
<feature type="compositionally biased region" description="Polar residues" evidence="18">
    <location>
        <begin position="1685"/>
        <end position="1695"/>
    </location>
</feature>
<dbReference type="EMBL" id="CDMZ01004275">
    <property type="protein sequence ID" value="CEM49255.1"/>
    <property type="molecule type" value="Genomic_DNA"/>
</dbReference>
<dbReference type="SUPFAM" id="SSF57414">
    <property type="entry name" value="Hairpin loop containing domain-like"/>
    <property type="match status" value="1"/>
</dbReference>
<name>A0A0G4HXM5_9ALVE</name>
<dbReference type="InterPro" id="IPR001881">
    <property type="entry name" value="EGF-like_Ca-bd_dom"/>
</dbReference>
<dbReference type="SMART" id="SM00181">
    <property type="entry name" value="EGF"/>
    <property type="match status" value="6"/>
</dbReference>
<feature type="compositionally biased region" description="Basic and acidic residues" evidence="18">
    <location>
        <begin position="1661"/>
        <end position="1672"/>
    </location>
</feature>
<feature type="region of interest" description="Disordered" evidence="18">
    <location>
        <begin position="1557"/>
        <end position="1701"/>
    </location>
</feature>
<feature type="compositionally biased region" description="Acidic residues" evidence="18">
    <location>
        <begin position="1673"/>
        <end position="1682"/>
    </location>
</feature>
<dbReference type="InterPro" id="IPR041048">
    <property type="entry name" value="RuvB-like_C"/>
</dbReference>
<feature type="domain" description="Apple" evidence="21">
    <location>
        <begin position="605"/>
        <end position="685"/>
    </location>
</feature>
<dbReference type="VEuPathDB" id="CryptoDB:Cvel_9295"/>
<dbReference type="InterPro" id="IPR027417">
    <property type="entry name" value="P-loop_NTPase"/>
</dbReference>
<feature type="domain" description="Apple" evidence="21">
    <location>
        <begin position="687"/>
        <end position="755"/>
    </location>
</feature>
<evidence type="ECO:0000259" key="20">
    <source>
        <dbReference type="PROSITE" id="PS50026"/>
    </source>
</evidence>
<evidence type="ECO:0000256" key="16">
    <source>
        <dbReference type="ARBA" id="ARBA00023242"/>
    </source>
</evidence>
<dbReference type="Pfam" id="PF12947">
    <property type="entry name" value="EGF_3"/>
    <property type="match status" value="2"/>
</dbReference>
<dbReference type="PROSITE" id="PS00010">
    <property type="entry name" value="ASX_HYDROXYL"/>
    <property type="match status" value="5"/>
</dbReference>
<keyword evidence="9" id="KW-0378">Hydrolase</keyword>
<evidence type="ECO:0000256" key="19">
    <source>
        <dbReference type="SAM" id="Phobius"/>
    </source>
</evidence>
<dbReference type="InterPro" id="IPR000152">
    <property type="entry name" value="EGF-type_Asp/Asn_hydroxyl_site"/>
</dbReference>
<dbReference type="Pfam" id="PF17856">
    <property type="entry name" value="TIP49_C"/>
    <property type="match status" value="1"/>
</dbReference>
<feature type="domain" description="EGF-like" evidence="20">
    <location>
        <begin position="756"/>
        <end position="796"/>
    </location>
</feature>